<sequence>MSVSLTVTSAPTGPTAAAVPPQTTSSEDGPVRPPNLTTTISFTFPHSQAPPAPSPASQDSQLSTVISVPTWQFIWPEQNSDCAKAACMFFYQTPEISNAYSTNNITCQVDRTTIAFTKFNGSSLKKCNDGYAGSTHDSDKWNFDGSDPRSPKNSFMQRTTYLSTCYFNYMQCATYICGWHNSQVFLITNGSVDVLNSPAIAQCTCDENFSSLLAIRARGWLNWTDPCKQQILVVHRYHSSAPVGYRLPQLLVIGLGALAAVGALL</sequence>
<evidence type="ECO:0000313" key="2">
    <source>
        <dbReference type="EMBL" id="WOO78413.1"/>
    </source>
</evidence>
<accession>A0AAF0Y7T1</accession>
<feature type="region of interest" description="Disordered" evidence="1">
    <location>
        <begin position="1"/>
        <end position="37"/>
    </location>
</feature>
<dbReference type="GeneID" id="87805211"/>
<proteinExistence type="predicted"/>
<dbReference type="AlphaFoldDB" id="A0AAF0Y7T1"/>
<protein>
    <submittedName>
        <fullName evidence="2">Uncharacterized protein</fullName>
    </submittedName>
</protein>
<gene>
    <name evidence="2" type="ORF">LOC62_02G001960</name>
</gene>
<feature type="compositionally biased region" description="Low complexity" evidence="1">
    <location>
        <begin position="1"/>
        <end position="26"/>
    </location>
</feature>
<dbReference type="RefSeq" id="XP_062624445.1">
    <property type="nucleotide sequence ID" value="XM_062768461.1"/>
</dbReference>
<evidence type="ECO:0000256" key="1">
    <source>
        <dbReference type="SAM" id="MobiDB-lite"/>
    </source>
</evidence>
<feature type="region of interest" description="Disordered" evidence="1">
    <location>
        <begin position="42"/>
        <end position="61"/>
    </location>
</feature>
<dbReference type="Proteomes" id="UP000827549">
    <property type="component" value="Chromosome 2"/>
</dbReference>
<dbReference type="EMBL" id="CP086715">
    <property type="protein sequence ID" value="WOO78413.1"/>
    <property type="molecule type" value="Genomic_DNA"/>
</dbReference>
<organism evidence="2 3">
    <name type="scientific">Vanrija pseudolonga</name>
    <dbReference type="NCBI Taxonomy" id="143232"/>
    <lineage>
        <taxon>Eukaryota</taxon>
        <taxon>Fungi</taxon>
        <taxon>Dikarya</taxon>
        <taxon>Basidiomycota</taxon>
        <taxon>Agaricomycotina</taxon>
        <taxon>Tremellomycetes</taxon>
        <taxon>Trichosporonales</taxon>
        <taxon>Trichosporonaceae</taxon>
        <taxon>Vanrija</taxon>
    </lineage>
</organism>
<name>A0AAF0Y7T1_9TREE</name>
<reference evidence="2" key="1">
    <citation type="submission" date="2023-10" db="EMBL/GenBank/DDBJ databases">
        <authorList>
            <person name="Noh H."/>
        </authorList>
    </citation>
    <scope>NUCLEOTIDE SEQUENCE</scope>
    <source>
        <strain evidence="2">DUCC4014</strain>
    </source>
</reference>
<keyword evidence="3" id="KW-1185">Reference proteome</keyword>
<evidence type="ECO:0000313" key="3">
    <source>
        <dbReference type="Proteomes" id="UP000827549"/>
    </source>
</evidence>